<evidence type="ECO:0000256" key="1">
    <source>
        <dbReference type="SAM" id="MobiDB-lite"/>
    </source>
</evidence>
<feature type="compositionally biased region" description="Low complexity" evidence="1">
    <location>
        <begin position="220"/>
        <end position="229"/>
    </location>
</feature>
<dbReference type="AlphaFoldDB" id="A0A7C8PAC9"/>
<comment type="caution">
    <text evidence="4">The sequence shown here is derived from an EMBL/GenBank/DDBJ whole genome shotgun (WGS) entry which is preliminary data.</text>
</comment>
<protein>
    <submittedName>
        <fullName evidence="4">Uncharacterized protein</fullName>
    </submittedName>
</protein>
<evidence type="ECO:0000313" key="4">
    <source>
        <dbReference type="EMBL" id="KAF3161231.1"/>
    </source>
</evidence>
<reference evidence="4 5" key="1">
    <citation type="submission" date="2019-06" db="EMBL/GenBank/DDBJ databases">
        <authorList>
            <person name="Palmer J.M."/>
        </authorList>
    </citation>
    <scope>NUCLEOTIDE SEQUENCE [LARGE SCALE GENOMIC DNA]</scope>
    <source>
        <strain evidence="4 5">TWF788</strain>
    </source>
</reference>
<evidence type="ECO:0000256" key="2">
    <source>
        <dbReference type="SAM" id="Phobius"/>
    </source>
</evidence>
<keyword evidence="2" id="KW-1133">Transmembrane helix</keyword>
<accession>A0A7C8PAC9</accession>
<proteinExistence type="predicted"/>
<organism evidence="4 5">
    <name type="scientific">Orbilia oligospora</name>
    <name type="common">Nematode-trapping fungus</name>
    <name type="synonym">Arthrobotrys oligospora</name>
    <dbReference type="NCBI Taxonomy" id="2813651"/>
    <lineage>
        <taxon>Eukaryota</taxon>
        <taxon>Fungi</taxon>
        <taxon>Dikarya</taxon>
        <taxon>Ascomycota</taxon>
        <taxon>Pezizomycotina</taxon>
        <taxon>Orbiliomycetes</taxon>
        <taxon>Orbiliales</taxon>
        <taxon>Orbiliaceae</taxon>
        <taxon>Orbilia</taxon>
    </lineage>
</organism>
<evidence type="ECO:0000313" key="5">
    <source>
        <dbReference type="Proteomes" id="UP000479691"/>
    </source>
</evidence>
<feature type="region of interest" description="Disordered" evidence="1">
    <location>
        <begin position="220"/>
        <end position="240"/>
    </location>
</feature>
<gene>
    <name evidence="4" type="ORF">TWF788_002712</name>
</gene>
<keyword evidence="2" id="KW-0472">Membrane</keyword>
<feature type="transmembrane region" description="Helical" evidence="2">
    <location>
        <begin position="148"/>
        <end position="169"/>
    </location>
</feature>
<dbReference type="EMBL" id="JAABOE010000150">
    <property type="protein sequence ID" value="KAF3161231.1"/>
    <property type="molecule type" value="Genomic_DNA"/>
</dbReference>
<sequence>MAPLGLLTAVVSVIRVCGSASLRAFIGRAQESSGFAEIEVLSCTSATTGELFNARGGIARVFGSPQILEVVVTKPNDPDKPEFEVTTLQNAKKSWVKVEPRRGGNNRQEKADTTEELEALLDNLECQPSYRSPNLSLNVGIAKIPQEIIYLAAVFGMVLQTGVLIFAILTTHPKFVHRFTDPEENGPRPSYGLPFTLVGTILYPNFRIAKSRLIRTRTGASASASASARPRTESRAGTPRIRVRARFGKSGIGVGAGNGIRIRIRIRIGTRIGIRIGIRFRIGRRRTRTNDGECSSQLTLTSSIELRGSSTGCRFVVGCQTSACAAS</sequence>
<dbReference type="Proteomes" id="UP000479691">
    <property type="component" value="Unassembled WGS sequence"/>
</dbReference>
<feature type="signal peptide" evidence="3">
    <location>
        <begin position="1"/>
        <end position="19"/>
    </location>
</feature>
<name>A0A7C8PAC9_ORBOL</name>
<keyword evidence="3" id="KW-0732">Signal</keyword>
<feature type="chain" id="PRO_5028799383" evidence="3">
    <location>
        <begin position="20"/>
        <end position="327"/>
    </location>
</feature>
<keyword evidence="2" id="KW-0812">Transmembrane</keyword>
<evidence type="ECO:0000256" key="3">
    <source>
        <dbReference type="SAM" id="SignalP"/>
    </source>
</evidence>